<dbReference type="EMBL" id="JARTLD010000024">
    <property type="protein sequence ID" value="MED5017410.1"/>
    <property type="molecule type" value="Genomic_DNA"/>
</dbReference>
<reference evidence="1 2" key="1">
    <citation type="submission" date="2023-03" db="EMBL/GenBank/DDBJ databases">
        <title>Bacillus Genome Sequencing.</title>
        <authorList>
            <person name="Dunlap C."/>
        </authorList>
    </citation>
    <scope>NUCLEOTIDE SEQUENCE [LARGE SCALE GENOMIC DNA]</scope>
    <source>
        <strain evidence="1 2">NRS-52</strain>
    </source>
</reference>
<gene>
    <name evidence="1" type="ORF">P9847_08820</name>
</gene>
<dbReference type="RefSeq" id="WP_328277097.1">
    <property type="nucleotide sequence ID" value="NZ_JARTLD010000024.1"/>
</dbReference>
<dbReference type="InterPro" id="IPR052411">
    <property type="entry name" value="c-mor_Regulatory_Protein"/>
</dbReference>
<keyword evidence="2" id="KW-1185">Reference proteome</keyword>
<dbReference type="PANTHER" id="PTHR37812">
    <property type="entry name" value="MU-LIKE PROPHAGE FLUMU PROTEIN C"/>
    <property type="match status" value="1"/>
</dbReference>
<name>A0ABU6PRB3_9BACL</name>
<evidence type="ECO:0000313" key="1">
    <source>
        <dbReference type="EMBL" id="MED5017410.1"/>
    </source>
</evidence>
<comment type="caution">
    <text evidence="1">The sequence shown here is derived from an EMBL/GenBank/DDBJ whole genome shotgun (WGS) entry which is preliminary data.</text>
</comment>
<organism evidence="1 2">
    <name type="scientific">Paenibacillus chibensis</name>
    <dbReference type="NCBI Taxonomy" id="59846"/>
    <lineage>
        <taxon>Bacteria</taxon>
        <taxon>Bacillati</taxon>
        <taxon>Bacillota</taxon>
        <taxon>Bacilli</taxon>
        <taxon>Bacillales</taxon>
        <taxon>Paenibacillaceae</taxon>
        <taxon>Paenibacillus</taxon>
    </lineage>
</organism>
<proteinExistence type="predicted"/>
<dbReference type="Proteomes" id="UP001343257">
    <property type="component" value="Unassembled WGS sequence"/>
</dbReference>
<dbReference type="InterPro" id="IPR049739">
    <property type="entry name" value="YraL-like"/>
</dbReference>
<protein>
    <submittedName>
        <fullName evidence="1">CD3324 family protein</fullName>
    </submittedName>
</protein>
<dbReference type="PANTHER" id="PTHR37812:SF1">
    <property type="entry name" value="MU-LIKE PROPHAGE FLUMU PROTEIN C"/>
    <property type="match status" value="1"/>
</dbReference>
<accession>A0ABU6PRB3</accession>
<dbReference type="SUPFAM" id="SSF46689">
    <property type="entry name" value="Homeodomain-like"/>
    <property type="match status" value="1"/>
</dbReference>
<dbReference type="InterPro" id="IPR009057">
    <property type="entry name" value="Homeodomain-like_sf"/>
</dbReference>
<dbReference type="NCBIfam" id="NF040785">
    <property type="entry name" value="CD3324_fam"/>
    <property type="match status" value="1"/>
</dbReference>
<sequence>MKTKYLNAETVVPKRLLDELQQYVQGDWIYIPAVKGSRKAWGERSGSRQALRRRNGDIRQRFAEGSSLEQLSSEYGLAYDTVKKIVYTKA</sequence>
<evidence type="ECO:0000313" key="2">
    <source>
        <dbReference type="Proteomes" id="UP001343257"/>
    </source>
</evidence>